<dbReference type="EMBL" id="JAHYIQ010000012">
    <property type="protein sequence ID" value="KAK1127380.1"/>
    <property type="molecule type" value="Genomic_DNA"/>
</dbReference>
<keyword evidence="3" id="KW-1185">Reference proteome</keyword>
<evidence type="ECO:0000256" key="1">
    <source>
        <dbReference type="SAM" id="MobiDB-lite"/>
    </source>
</evidence>
<accession>A0AA40KP23</accession>
<dbReference type="Proteomes" id="UP001177670">
    <property type="component" value="Unassembled WGS sequence"/>
</dbReference>
<name>A0AA40KP23_9HYME</name>
<sequence>MDTDHISRGSDAAAVLLPAVRPFISASTTGERALKVKPPISLIFHCDREAWQNVRAGWLYRVQFSPPDSRGIRGSNFDESSRSAVSLIGGKNFSRTEGTKENLANEGESEEKMEKRKWGENRSDRSNGRNNGNGFDRVRRSRKFIITVRQ</sequence>
<feature type="compositionally biased region" description="Basic and acidic residues" evidence="1">
    <location>
        <begin position="110"/>
        <end position="127"/>
    </location>
</feature>
<protein>
    <submittedName>
        <fullName evidence="2">Uncharacterized protein</fullName>
    </submittedName>
</protein>
<comment type="caution">
    <text evidence="2">The sequence shown here is derived from an EMBL/GenBank/DDBJ whole genome shotgun (WGS) entry which is preliminary data.</text>
</comment>
<evidence type="ECO:0000313" key="2">
    <source>
        <dbReference type="EMBL" id="KAK1127380.1"/>
    </source>
</evidence>
<gene>
    <name evidence="2" type="ORF">K0M31_003921</name>
</gene>
<reference evidence="2" key="1">
    <citation type="submission" date="2021-10" db="EMBL/GenBank/DDBJ databases">
        <title>Melipona bicolor Genome sequencing and assembly.</title>
        <authorList>
            <person name="Araujo N.S."/>
            <person name="Arias M.C."/>
        </authorList>
    </citation>
    <scope>NUCLEOTIDE SEQUENCE</scope>
    <source>
        <strain evidence="2">USP_2M_L1-L4_2017</strain>
        <tissue evidence="2">Whole body</tissue>
    </source>
</reference>
<organism evidence="2 3">
    <name type="scientific">Melipona bicolor</name>
    <dbReference type="NCBI Taxonomy" id="60889"/>
    <lineage>
        <taxon>Eukaryota</taxon>
        <taxon>Metazoa</taxon>
        <taxon>Ecdysozoa</taxon>
        <taxon>Arthropoda</taxon>
        <taxon>Hexapoda</taxon>
        <taxon>Insecta</taxon>
        <taxon>Pterygota</taxon>
        <taxon>Neoptera</taxon>
        <taxon>Endopterygota</taxon>
        <taxon>Hymenoptera</taxon>
        <taxon>Apocrita</taxon>
        <taxon>Aculeata</taxon>
        <taxon>Apoidea</taxon>
        <taxon>Anthophila</taxon>
        <taxon>Apidae</taxon>
        <taxon>Melipona</taxon>
    </lineage>
</organism>
<proteinExistence type="predicted"/>
<feature type="region of interest" description="Disordered" evidence="1">
    <location>
        <begin position="93"/>
        <end position="136"/>
    </location>
</feature>
<dbReference type="AlphaFoldDB" id="A0AA40KP23"/>
<evidence type="ECO:0000313" key="3">
    <source>
        <dbReference type="Proteomes" id="UP001177670"/>
    </source>
</evidence>